<feature type="signal peptide" evidence="1">
    <location>
        <begin position="1"/>
        <end position="20"/>
    </location>
</feature>
<keyword evidence="2" id="KW-0449">Lipoprotein</keyword>
<protein>
    <submittedName>
        <fullName evidence="2">YhcN/YlaJ family sporulation lipoprotein</fullName>
    </submittedName>
</protein>
<accession>A0AB39HUL5</accession>
<keyword evidence="1" id="KW-0732">Signal</keyword>
<dbReference type="Pfam" id="PF09580">
    <property type="entry name" value="Spore_YhcN_YlaJ"/>
    <property type="match status" value="1"/>
</dbReference>
<dbReference type="EMBL" id="CP162599">
    <property type="protein sequence ID" value="XDK33989.1"/>
    <property type="molecule type" value="Genomic_DNA"/>
</dbReference>
<organism evidence="2">
    <name type="scientific">Ornithinibacillus sp. 4-3</name>
    <dbReference type="NCBI Taxonomy" id="3231488"/>
    <lineage>
        <taxon>Bacteria</taxon>
        <taxon>Bacillati</taxon>
        <taxon>Bacillota</taxon>
        <taxon>Bacilli</taxon>
        <taxon>Bacillales</taxon>
        <taxon>Bacillaceae</taxon>
        <taxon>Ornithinibacillus</taxon>
    </lineage>
</organism>
<evidence type="ECO:0000256" key="1">
    <source>
        <dbReference type="SAM" id="SignalP"/>
    </source>
</evidence>
<evidence type="ECO:0000313" key="2">
    <source>
        <dbReference type="EMBL" id="XDK33989.1"/>
    </source>
</evidence>
<dbReference type="PROSITE" id="PS51257">
    <property type="entry name" value="PROKAR_LIPOPROTEIN"/>
    <property type="match status" value="1"/>
</dbReference>
<dbReference type="RefSeq" id="WP_368654667.1">
    <property type="nucleotide sequence ID" value="NZ_CP162599.1"/>
</dbReference>
<dbReference type="AlphaFoldDB" id="A0AB39HUL5"/>
<gene>
    <name evidence="2" type="ORF">AB4Y30_06460</name>
</gene>
<feature type="chain" id="PRO_5044259445" evidence="1">
    <location>
        <begin position="21"/>
        <end position="138"/>
    </location>
</feature>
<sequence length="138" mass="15732">MFRILLILLLSMTLIGCSNNNDENNPQASSATHPPVVEEAIALVSEERDVNKVQAIANEENLVIAFKVNSLKNFQLKKIKKSIKEKVEKNFPDYDVTVSTDLKIMLELNKLQEEQDTLSEDEFKQALQKIIDLEKEET</sequence>
<reference evidence="2" key="1">
    <citation type="submission" date="2024-07" db="EMBL/GenBank/DDBJ databases">
        <title>Halotolerant mesophilic bacterium Ornithinibacillus sp. 4-3, sp. nov., isolated from soil.</title>
        <authorList>
            <person name="Sidarenka A.V."/>
            <person name="Guliayeva D.E."/>
            <person name="Leanovich S.I."/>
            <person name="Hileuskaya K.S."/>
            <person name="Akhremchuk A.E."/>
            <person name="Sikolenko M.A."/>
            <person name="Valentovich L.N."/>
        </authorList>
    </citation>
    <scope>NUCLEOTIDE SEQUENCE</scope>
    <source>
        <strain evidence="2">4-3</strain>
    </source>
</reference>
<dbReference type="InterPro" id="IPR019076">
    <property type="entry name" value="Spore_lipoprot_YhcN/YlaJ-like"/>
</dbReference>
<proteinExistence type="predicted"/>
<name>A0AB39HUL5_9BACI</name>